<evidence type="ECO:0000256" key="8">
    <source>
        <dbReference type="ARBA" id="ARBA00023034"/>
    </source>
</evidence>
<evidence type="ECO:0000313" key="12">
    <source>
        <dbReference type="Proteomes" id="UP000253472"/>
    </source>
</evidence>
<dbReference type="AlphaFoldDB" id="A0A367YCV9"/>
<comment type="caution">
    <text evidence="11">The sequence shown here is derived from an EMBL/GenBank/DDBJ whole genome shotgun (WGS) entry which is preliminary data.</text>
</comment>
<dbReference type="GO" id="GO:0000026">
    <property type="term" value="F:alpha-1,2-mannosyltransferase activity"/>
    <property type="evidence" value="ECO:0007669"/>
    <property type="project" value="TreeGrafter"/>
</dbReference>
<evidence type="ECO:0000313" key="11">
    <source>
        <dbReference type="EMBL" id="RCK63696.1"/>
    </source>
</evidence>
<evidence type="ECO:0000256" key="2">
    <source>
        <dbReference type="ARBA" id="ARBA00004922"/>
    </source>
</evidence>
<protein>
    <submittedName>
        <fullName evidence="11">Alpha-1,2-mannosyltransferase MNN2</fullName>
    </submittedName>
</protein>
<dbReference type="Pfam" id="PF11051">
    <property type="entry name" value="Mannosyl_trans3"/>
    <property type="match status" value="1"/>
</dbReference>
<dbReference type="SUPFAM" id="SSF53448">
    <property type="entry name" value="Nucleotide-diphospho-sugar transferases"/>
    <property type="match status" value="1"/>
</dbReference>
<accession>A0A367YCV9</accession>
<feature type="region of interest" description="Disordered" evidence="10">
    <location>
        <begin position="44"/>
        <end position="108"/>
    </location>
</feature>
<feature type="compositionally biased region" description="Low complexity" evidence="10">
    <location>
        <begin position="88"/>
        <end position="102"/>
    </location>
</feature>
<dbReference type="UniPathway" id="UPA00378"/>
<comment type="similarity">
    <text evidence="3">Belongs to the MNN1/MNT family.</text>
</comment>
<evidence type="ECO:0000256" key="10">
    <source>
        <dbReference type="SAM" id="MobiDB-lite"/>
    </source>
</evidence>
<keyword evidence="11" id="KW-0328">Glycosyltransferase</keyword>
<keyword evidence="4 11" id="KW-0808">Transferase</keyword>
<dbReference type="OrthoDB" id="430354at2759"/>
<comment type="pathway">
    <text evidence="2">Protein modification; protein glycosylation.</text>
</comment>
<reference evidence="11 12" key="1">
    <citation type="submission" date="2018-06" db="EMBL/GenBank/DDBJ databases">
        <title>Whole genome sequencing of Candida tropicalis (genome annotated by CSBL at Korea University).</title>
        <authorList>
            <person name="Ahn J."/>
        </authorList>
    </citation>
    <scope>NUCLEOTIDE SEQUENCE [LARGE SCALE GENOMIC DNA]</scope>
    <source>
        <strain evidence="11 12">ATCC 20962</strain>
    </source>
</reference>
<keyword evidence="5" id="KW-0812">Transmembrane</keyword>
<dbReference type="GO" id="GO:0000139">
    <property type="term" value="C:Golgi membrane"/>
    <property type="evidence" value="ECO:0007669"/>
    <property type="project" value="UniProtKB-SubCell"/>
</dbReference>
<evidence type="ECO:0000256" key="7">
    <source>
        <dbReference type="ARBA" id="ARBA00022989"/>
    </source>
</evidence>
<organism evidence="11 12">
    <name type="scientific">Candida viswanathii</name>
    <dbReference type="NCBI Taxonomy" id="5486"/>
    <lineage>
        <taxon>Eukaryota</taxon>
        <taxon>Fungi</taxon>
        <taxon>Dikarya</taxon>
        <taxon>Ascomycota</taxon>
        <taxon>Saccharomycotina</taxon>
        <taxon>Pichiomycetes</taxon>
        <taxon>Debaryomycetaceae</taxon>
        <taxon>Candida/Lodderomyces clade</taxon>
        <taxon>Candida</taxon>
    </lineage>
</organism>
<keyword evidence="6" id="KW-0735">Signal-anchor</keyword>
<dbReference type="PANTHER" id="PTHR31646">
    <property type="entry name" value="ALPHA-1,2-MANNOSYLTRANSFERASE MNN2"/>
    <property type="match status" value="1"/>
</dbReference>
<evidence type="ECO:0000256" key="5">
    <source>
        <dbReference type="ARBA" id="ARBA00022692"/>
    </source>
</evidence>
<evidence type="ECO:0000256" key="3">
    <source>
        <dbReference type="ARBA" id="ARBA00009105"/>
    </source>
</evidence>
<evidence type="ECO:0000256" key="6">
    <source>
        <dbReference type="ARBA" id="ARBA00022968"/>
    </source>
</evidence>
<evidence type="ECO:0000256" key="1">
    <source>
        <dbReference type="ARBA" id="ARBA00004323"/>
    </source>
</evidence>
<sequence>MISKLKIRFLLGVLVVIVTYHLIVSSNVQRQDLQNVFDFNRASSDSTVQDATPKGGANRLDNPPNEEIVQSKPQNDVESIENDGTVGKKPVPAKEQPPAAKQPEVELDDTKPVLEQQLEDDTENTLESIKEQAAKPDNLKDYRIFFENLEDFAMKQPSIKKKYKTEHAKELFSTHDSFLFSKEYLENVLDIPHETYEELKDSHLRYVKERIPELLKQVKTFGNMLPTDNEWNSYKGSSGYVLVGGGRFSWLSFLVIKQMRANGSKLPIELFIATESDYEQHFCDEVLPKYNARCNVFDDKLAQELSDRFNLGGYQYKMLAILSSKFENVLYLDSDNFPTRDVDYLFESDLYKENQLLLWPDAWARTTNPKYYDIAEVEVKENKLRYSNYDEKQAGGKDKLKPLSEYTFKDSWYHDFEGALPDPTSETGMLMINKSSHLKTLLLCLYYNIFGPDFYYPLMTQGSAGEGDKETFIAAAHAMKEPWYQCAKQFKWTGYESKAEKKFVSKALAHYDPVQAQDLTNDKVDVIFMHLSYPKFYPNWLVDNHDLVYADSDEHIRMYASVNDNVGYDFDLRVLQFFTEGLCPNYYDKKTGKPIENVPKINYKDDYMGNHLLYVRGEEENNLKRCEDVFIPHLKWLKESAQIPTVVS</sequence>
<dbReference type="InterPro" id="IPR022751">
    <property type="entry name" value="Alpha_mannosyltransferase"/>
</dbReference>
<keyword evidence="8" id="KW-0333">Golgi apparatus</keyword>
<dbReference type="EMBL" id="QLNQ01000023">
    <property type="protein sequence ID" value="RCK63696.1"/>
    <property type="molecule type" value="Genomic_DNA"/>
</dbReference>
<gene>
    <name evidence="11" type="primary">MNN2_1</name>
    <name evidence="11" type="ORF">Cantr_10396</name>
</gene>
<proteinExistence type="inferred from homology"/>
<evidence type="ECO:0000256" key="9">
    <source>
        <dbReference type="ARBA" id="ARBA00023136"/>
    </source>
</evidence>
<dbReference type="GO" id="GO:0046354">
    <property type="term" value="P:mannan biosynthetic process"/>
    <property type="evidence" value="ECO:0007669"/>
    <property type="project" value="TreeGrafter"/>
</dbReference>
<name>A0A367YCV9_9ASCO</name>
<dbReference type="PANTHER" id="PTHR31646:SF1">
    <property type="entry name" value="ALPHA-1,2-MANNOSYLTRANSFERASE MNN2"/>
    <property type="match status" value="1"/>
</dbReference>
<dbReference type="Gene3D" id="3.90.550.10">
    <property type="entry name" value="Spore Coat Polysaccharide Biosynthesis Protein SpsA, Chain A"/>
    <property type="match status" value="1"/>
</dbReference>
<keyword evidence="9" id="KW-0472">Membrane</keyword>
<keyword evidence="12" id="KW-1185">Reference proteome</keyword>
<keyword evidence="7" id="KW-1133">Transmembrane helix</keyword>
<dbReference type="InterPro" id="IPR029044">
    <property type="entry name" value="Nucleotide-diphossugar_trans"/>
</dbReference>
<dbReference type="STRING" id="5486.A0A367YCV9"/>
<comment type="subcellular location">
    <subcellularLocation>
        <location evidence="1">Golgi apparatus membrane</location>
        <topology evidence="1">Single-pass type II membrane protein</topology>
    </subcellularLocation>
</comment>
<evidence type="ECO:0000256" key="4">
    <source>
        <dbReference type="ARBA" id="ARBA00022679"/>
    </source>
</evidence>
<dbReference type="Proteomes" id="UP000253472">
    <property type="component" value="Unassembled WGS sequence"/>
</dbReference>